<proteinExistence type="inferred from homology"/>
<dbReference type="PANTHER" id="PTHR11786">
    <property type="entry name" value="N-HYDROXYARYLAMINE O-ACETYLTRANSFERASE"/>
    <property type="match status" value="1"/>
</dbReference>
<protein>
    <submittedName>
        <fullName evidence="3">N-hydroxyarylamine O-acetyltransferase</fullName>
    </submittedName>
</protein>
<dbReference type="GO" id="GO:0016407">
    <property type="term" value="F:acetyltransferase activity"/>
    <property type="evidence" value="ECO:0007669"/>
    <property type="project" value="InterPro"/>
</dbReference>
<evidence type="ECO:0000313" key="3">
    <source>
        <dbReference type="EMBL" id="TWI90272.1"/>
    </source>
</evidence>
<sequence length="275" mass="30502">MTTDFDLSAYLARVGLEPQTTGRPRLDQLQQAQIRTIPFENILPFLGRVPETGPADVFAKLVPGRCGGFCFELNTLFAEALTALDFSFRPVMARVRMGAERGGARTHLAFVVDLDGDEWLADTGFGGQGPALPLRLAETGEQTAGGKTYRIHKDDAEGEQVLEVRLDGDWFPLYGFDRVPVKPGDIEAATFVCALSPRQSFRNTLKAFRRTETGTVSFLDGRARWTGKGDEREEKLCSARELISFMHEDMGLAYPEENLTAAWDRLQDLHTQQAG</sequence>
<gene>
    <name evidence="3" type="ORF">JM93_01251</name>
</gene>
<dbReference type="EMBL" id="VLLF01000002">
    <property type="protein sequence ID" value="TWI90272.1"/>
    <property type="molecule type" value="Genomic_DNA"/>
</dbReference>
<dbReference type="Proteomes" id="UP000320593">
    <property type="component" value="Unassembled WGS sequence"/>
</dbReference>
<dbReference type="OrthoDB" id="7181050at2"/>
<dbReference type="InterPro" id="IPR038765">
    <property type="entry name" value="Papain-like_cys_pep_sf"/>
</dbReference>
<dbReference type="Pfam" id="PF00797">
    <property type="entry name" value="Acetyltransf_2"/>
    <property type="match status" value="1"/>
</dbReference>
<dbReference type="RefSeq" id="WP_145341314.1">
    <property type="nucleotide sequence ID" value="NZ_SMLY01000085.1"/>
</dbReference>
<evidence type="ECO:0000256" key="2">
    <source>
        <dbReference type="RuleBase" id="RU003452"/>
    </source>
</evidence>
<dbReference type="PANTHER" id="PTHR11786:SF0">
    <property type="entry name" value="ARYLAMINE N-ACETYLTRANSFERASE 4-RELATED"/>
    <property type="match status" value="1"/>
</dbReference>
<dbReference type="AlphaFoldDB" id="A0A562T9M9"/>
<organism evidence="3 4">
    <name type="scientific">Roseibium hamelinense</name>
    <dbReference type="NCBI Taxonomy" id="150831"/>
    <lineage>
        <taxon>Bacteria</taxon>
        <taxon>Pseudomonadati</taxon>
        <taxon>Pseudomonadota</taxon>
        <taxon>Alphaproteobacteria</taxon>
        <taxon>Hyphomicrobiales</taxon>
        <taxon>Stappiaceae</taxon>
        <taxon>Roseibium</taxon>
    </lineage>
</organism>
<dbReference type="Gene3D" id="2.40.128.150">
    <property type="entry name" value="Cysteine proteinases"/>
    <property type="match status" value="1"/>
</dbReference>
<keyword evidence="3" id="KW-0808">Transferase</keyword>
<comment type="caution">
    <text evidence="3">The sequence shown here is derived from an EMBL/GenBank/DDBJ whole genome shotgun (WGS) entry which is preliminary data.</text>
</comment>
<dbReference type="Gene3D" id="3.30.2140.10">
    <property type="entry name" value="Arylamine N-acetyltransferase"/>
    <property type="match status" value="1"/>
</dbReference>
<dbReference type="PRINTS" id="PR01543">
    <property type="entry name" value="ANATRNSFRASE"/>
</dbReference>
<evidence type="ECO:0000256" key="1">
    <source>
        <dbReference type="ARBA" id="ARBA00006547"/>
    </source>
</evidence>
<accession>A0A562T9M9</accession>
<name>A0A562T9M9_9HYPH</name>
<dbReference type="SUPFAM" id="SSF54001">
    <property type="entry name" value="Cysteine proteinases"/>
    <property type="match status" value="1"/>
</dbReference>
<reference evidence="3 4" key="1">
    <citation type="submission" date="2019-07" db="EMBL/GenBank/DDBJ databases">
        <title>Genomic Encyclopedia of Archaeal and Bacterial Type Strains, Phase II (KMG-II): from individual species to whole genera.</title>
        <authorList>
            <person name="Goeker M."/>
        </authorList>
    </citation>
    <scope>NUCLEOTIDE SEQUENCE [LARGE SCALE GENOMIC DNA]</scope>
    <source>
        <strain evidence="3 4">ATCC BAA-252</strain>
    </source>
</reference>
<comment type="similarity">
    <text evidence="1 2">Belongs to the arylamine N-acetyltransferase family.</text>
</comment>
<dbReference type="InterPro" id="IPR001447">
    <property type="entry name" value="Arylamine_N-AcTrfase"/>
</dbReference>
<keyword evidence="4" id="KW-1185">Reference proteome</keyword>
<evidence type="ECO:0000313" key="4">
    <source>
        <dbReference type="Proteomes" id="UP000320593"/>
    </source>
</evidence>